<sequence>MEEIIGGTRSDIESSNFKLPKLRYVELRGLPKLKSICSAKLICDSLQNGGRGGVEWEHPNAKDVLRPFVSNNTDRDFQNATEVELIRIEDCDSMESLVSSSWFLMSQDEEVVPTCVVPNLVNLERISMEGVPPSFMEDDVNQLDLETFNTSELLFFPYYHHGSRSPPEEVPVNQSSIPCNDQAGQNLLVNINNDTIQQTTRFPPSFPQTMMEGAPPSSVEDDVNLTSNQLDFETLMSEFPRIFPYYDHGSRSPPEEVPVSQSSMLCNDQAGQNMLVDNNDSIQQTTQFPTSFPQTMVTTPICYNVH</sequence>
<dbReference type="EMBL" id="CAADRP010000369">
    <property type="protein sequence ID" value="VFU27514.1"/>
    <property type="molecule type" value="Genomic_DNA"/>
</dbReference>
<dbReference type="AlphaFoldDB" id="A0A6N2KID4"/>
<gene>
    <name evidence="1" type="ORF">SVIM_LOCUS83133</name>
</gene>
<name>A0A6N2KID4_SALVM</name>
<proteinExistence type="predicted"/>
<accession>A0A6N2KID4</accession>
<reference evidence="1" key="1">
    <citation type="submission" date="2019-03" db="EMBL/GenBank/DDBJ databases">
        <authorList>
            <person name="Mank J."/>
            <person name="Almeida P."/>
        </authorList>
    </citation>
    <scope>NUCLEOTIDE SEQUENCE</scope>
    <source>
        <strain evidence="1">78183</strain>
    </source>
</reference>
<evidence type="ECO:0000313" key="1">
    <source>
        <dbReference type="EMBL" id="VFU27514.1"/>
    </source>
</evidence>
<protein>
    <submittedName>
        <fullName evidence="1">Uncharacterized protein</fullName>
    </submittedName>
</protein>
<organism evidence="1">
    <name type="scientific">Salix viminalis</name>
    <name type="common">Common osier</name>
    <name type="synonym">Basket willow</name>
    <dbReference type="NCBI Taxonomy" id="40686"/>
    <lineage>
        <taxon>Eukaryota</taxon>
        <taxon>Viridiplantae</taxon>
        <taxon>Streptophyta</taxon>
        <taxon>Embryophyta</taxon>
        <taxon>Tracheophyta</taxon>
        <taxon>Spermatophyta</taxon>
        <taxon>Magnoliopsida</taxon>
        <taxon>eudicotyledons</taxon>
        <taxon>Gunneridae</taxon>
        <taxon>Pentapetalae</taxon>
        <taxon>rosids</taxon>
        <taxon>fabids</taxon>
        <taxon>Malpighiales</taxon>
        <taxon>Salicaceae</taxon>
        <taxon>Saliceae</taxon>
        <taxon>Salix</taxon>
    </lineage>
</organism>